<feature type="region of interest" description="Disordered" evidence="2">
    <location>
        <begin position="378"/>
        <end position="481"/>
    </location>
</feature>
<evidence type="ECO:0000256" key="1">
    <source>
        <dbReference type="SAM" id="Coils"/>
    </source>
</evidence>
<keyword evidence="3" id="KW-1133">Transmembrane helix</keyword>
<keyword evidence="1" id="KW-0175">Coiled coil</keyword>
<proteinExistence type="predicted"/>
<feature type="compositionally biased region" description="Basic and acidic residues" evidence="2">
    <location>
        <begin position="433"/>
        <end position="445"/>
    </location>
</feature>
<evidence type="ECO:0000313" key="4">
    <source>
        <dbReference type="EMBL" id="CAH7683954.1"/>
    </source>
</evidence>
<dbReference type="AlphaFoldDB" id="A0AAV0BBG0"/>
<feature type="compositionally biased region" description="Polar residues" evidence="2">
    <location>
        <begin position="1"/>
        <end position="17"/>
    </location>
</feature>
<accession>A0AAV0BBG0</accession>
<comment type="caution">
    <text evidence="4">The sequence shown here is derived from an EMBL/GenBank/DDBJ whole genome shotgun (WGS) entry which is preliminary data.</text>
</comment>
<reference evidence="4" key="1">
    <citation type="submission" date="2022-06" db="EMBL/GenBank/DDBJ databases">
        <authorList>
            <consortium name="SYNGENTA / RWTH Aachen University"/>
        </authorList>
    </citation>
    <scope>NUCLEOTIDE SEQUENCE</scope>
</reference>
<keyword evidence="3" id="KW-0812">Transmembrane</keyword>
<gene>
    <name evidence="4" type="ORF">PPACK8108_LOCUS17806</name>
</gene>
<dbReference type="EMBL" id="CALTRL010005041">
    <property type="protein sequence ID" value="CAH7683954.1"/>
    <property type="molecule type" value="Genomic_DNA"/>
</dbReference>
<dbReference type="PANTHER" id="PTHR42032:SF1">
    <property type="entry name" value="YALI0E30679P"/>
    <property type="match status" value="1"/>
</dbReference>
<feature type="compositionally biased region" description="Polar residues" evidence="2">
    <location>
        <begin position="413"/>
        <end position="432"/>
    </location>
</feature>
<dbReference type="Proteomes" id="UP001153365">
    <property type="component" value="Unassembled WGS sequence"/>
</dbReference>
<dbReference type="PANTHER" id="PTHR42032">
    <property type="entry name" value="YALI0E30679P"/>
    <property type="match status" value="1"/>
</dbReference>
<feature type="coiled-coil region" evidence="1">
    <location>
        <begin position="325"/>
        <end position="352"/>
    </location>
</feature>
<sequence>MSVKQNNSNQQSHQTVYQDDYNPIDQSSSSSSSQPVDSIRSNRSEPIKPLADQPVDLDESCTIDQELINQLESQHHFGGSHWLPLLFALLPSLGSMFNGRPESWTNGLIILLVAFFLYKISKEPWKLYATARTTRILNCATDQARIKRLNSSSSSSSSRSTTTTRSTQLIYPYPDPEDYITELRRTEWALLVFAILSPSIGVGLLIYLQKRLNLGLDYLNSNSTALFLLSSLVRPCSHLNDLLTQRARYLQDQLRFPVQLAEEINESIDQLNDQVVELQESTVTEEDLEEFKSKCFDEPLNEISKRLSKLKKSDELTHIRSVTKLTQLEEDVHRLVEKLEGSERALEKIRIDQEVLRQSPLNLISGLLLQLLNVPPQQLKDQSRGNLRPVLGGAEDVSGEPHPSRLSCLADHQANNSWEKNSQDSLNRSSNDTGRDNSKKQEKKFYKQNQGPEKLSKVGNLDDDSTRMASNRQRQQQRHLPKNPLKIFESIKSFFATIIGLIMLSMRIGQQMAWLAIGPIRILSMIFRRLTVKLVSIHDRIKADASDRYQILSEKNYRDDRSSIRGHRLRPLRSTLSSNRHGDTDDYDDGEGFFGGFRQHRRFKAGESDDEDDARRVRIRTVRVYGPEDHWNSSSTVNINGRVGSGGEYY</sequence>
<name>A0AAV0BBG0_PHAPC</name>
<feature type="region of interest" description="Disordered" evidence="2">
    <location>
        <begin position="150"/>
        <end position="169"/>
    </location>
</feature>
<evidence type="ECO:0000256" key="3">
    <source>
        <dbReference type="SAM" id="Phobius"/>
    </source>
</evidence>
<organism evidence="4 5">
    <name type="scientific">Phakopsora pachyrhizi</name>
    <name type="common">Asian soybean rust disease fungus</name>
    <dbReference type="NCBI Taxonomy" id="170000"/>
    <lineage>
        <taxon>Eukaryota</taxon>
        <taxon>Fungi</taxon>
        <taxon>Dikarya</taxon>
        <taxon>Basidiomycota</taxon>
        <taxon>Pucciniomycotina</taxon>
        <taxon>Pucciniomycetes</taxon>
        <taxon>Pucciniales</taxon>
        <taxon>Phakopsoraceae</taxon>
        <taxon>Phakopsora</taxon>
    </lineage>
</organism>
<feature type="compositionally biased region" description="Low complexity" evidence="2">
    <location>
        <begin position="151"/>
        <end position="167"/>
    </location>
</feature>
<protein>
    <submittedName>
        <fullName evidence="4">Expressed protein</fullName>
    </submittedName>
</protein>
<feature type="transmembrane region" description="Helical" evidence="3">
    <location>
        <begin position="188"/>
        <end position="208"/>
    </location>
</feature>
<keyword evidence="5" id="KW-1185">Reference proteome</keyword>
<evidence type="ECO:0000313" key="5">
    <source>
        <dbReference type="Proteomes" id="UP001153365"/>
    </source>
</evidence>
<keyword evidence="3" id="KW-0472">Membrane</keyword>
<feature type="region of interest" description="Disordered" evidence="2">
    <location>
        <begin position="1"/>
        <end position="52"/>
    </location>
</feature>
<evidence type="ECO:0000256" key="2">
    <source>
        <dbReference type="SAM" id="MobiDB-lite"/>
    </source>
</evidence>